<reference evidence="1 2" key="1">
    <citation type="submission" date="2022-11" db="EMBL/GenBank/DDBJ databases">
        <title>Biodiversity and phylogenetic relationships of bacteria.</title>
        <authorList>
            <person name="Machado R.A.R."/>
            <person name="Bhat A."/>
            <person name="Loulou A."/>
            <person name="Kallel S."/>
        </authorList>
    </citation>
    <scope>NUCLEOTIDE SEQUENCE [LARGE SCALE GENOMIC DNA]</scope>
    <source>
        <strain evidence="1 2">DSM 13975</strain>
    </source>
</reference>
<dbReference type="Gene3D" id="1.50.10.10">
    <property type="match status" value="1"/>
</dbReference>
<organism evidence="1 2">
    <name type="scientific">Alcaligenes parafaecalis</name>
    <dbReference type="NCBI Taxonomy" id="171260"/>
    <lineage>
        <taxon>Bacteria</taxon>
        <taxon>Pseudomonadati</taxon>
        <taxon>Pseudomonadota</taxon>
        <taxon>Betaproteobacteria</taxon>
        <taxon>Burkholderiales</taxon>
        <taxon>Alcaligenaceae</taxon>
        <taxon>Alcaligenes</taxon>
    </lineage>
</organism>
<sequence>MSIEALGAASITSLFSNMDRVAEQCGEQFPLFRQDKAEQWTLSRRGSWLGGFWAGLWWRRALISGDAEHKEQALQWSQKLQVWMDEPSINRSFVFWYGSGLGSTLHGDQQALDSLNQAAQAVLQSFDASNGFWPLGSGMGGGEAGQHILNVDALAPTLLLLDAQGGPVARQLGQWHVDACLRYLQKRTGAWRDTVLLRGQEVLAEKGAETWQRGQAWAMLGMATAARLYDKKSYAQAALKACHYWHEHWGKYAQGLLKRAEPSAPIDRSAWAIASLAMHELWRVLPDQQWLQDQSRLHLDALLTPELSETGRFVGHLYKIAPGQSELVESACASFFLLEALLAHEVPS</sequence>
<keyword evidence="2" id="KW-1185">Reference proteome</keyword>
<dbReference type="SUPFAM" id="SSF48208">
    <property type="entry name" value="Six-hairpin glycosidases"/>
    <property type="match status" value="1"/>
</dbReference>
<proteinExistence type="predicted"/>
<protein>
    <recommendedName>
        <fullName evidence="3">Glucuronyl hydrolase</fullName>
    </recommendedName>
</protein>
<name>A0ABT3VHV6_9BURK</name>
<comment type="caution">
    <text evidence="1">The sequence shown here is derived from an EMBL/GenBank/DDBJ whole genome shotgun (WGS) entry which is preliminary data.</text>
</comment>
<accession>A0ABT3VHV6</accession>
<gene>
    <name evidence="1" type="ORF">OSH09_02330</name>
</gene>
<dbReference type="InterPro" id="IPR008928">
    <property type="entry name" value="6-hairpin_glycosidase_sf"/>
</dbReference>
<dbReference type="EMBL" id="JAPKNA010000001">
    <property type="protein sequence ID" value="MCX5463005.1"/>
    <property type="molecule type" value="Genomic_DNA"/>
</dbReference>
<dbReference type="Proteomes" id="UP001209916">
    <property type="component" value="Unassembled WGS sequence"/>
</dbReference>
<evidence type="ECO:0000313" key="1">
    <source>
        <dbReference type="EMBL" id="MCX5463005.1"/>
    </source>
</evidence>
<dbReference type="InterPro" id="IPR012341">
    <property type="entry name" value="6hp_glycosidase-like_sf"/>
</dbReference>
<evidence type="ECO:0000313" key="2">
    <source>
        <dbReference type="Proteomes" id="UP001209916"/>
    </source>
</evidence>
<dbReference type="RefSeq" id="WP_266120024.1">
    <property type="nucleotide sequence ID" value="NZ_JAPKNA010000001.1"/>
</dbReference>
<evidence type="ECO:0008006" key="3">
    <source>
        <dbReference type="Google" id="ProtNLM"/>
    </source>
</evidence>